<evidence type="ECO:0000256" key="2">
    <source>
        <dbReference type="SAM" id="MobiDB-lite"/>
    </source>
</evidence>
<dbReference type="EMBL" id="LUGH01000047">
    <property type="protein sequence ID" value="OBZ90473.1"/>
    <property type="molecule type" value="Genomic_DNA"/>
</dbReference>
<accession>A0A1C7NMY4</accession>
<evidence type="ECO:0000313" key="4">
    <source>
        <dbReference type="EMBL" id="OBZ90473.1"/>
    </source>
</evidence>
<evidence type="ECO:0000313" key="5">
    <source>
        <dbReference type="Proteomes" id="UP000093000"/>
    </source>
</evidence>
<dbReference type="AlphaFoldDB" id="A0A1C7NMY4"/>
<dbReference type="OrthoDB" id="5569911at2759"/>
<dbReference type="InParanoid" id="A0A1C7NMY4"/>
<protein>
    <recommendedName>
        <fullName evidence="3">Up-regulated during septation protein 1 domain-containing protein</fullName>
    </recommendedName>
</protein>
<sequence length="579" mass="68294">MTDNIDRWSFTSELDSLWNMKPKAAYNKTDTENDTMFSSSNLLVELLISQAILDSSEFKALSFDNLEALKKELKVIHDSIHHTTKNLQLENRIKNISKSLENANLKSSRHSVLYLADQRQSNENKIKQMSEFLEGLKERQVEIKKGLLQHTAAVLSKGIQNMELTAAKKRRNQLDYSDMLLPLQNELDLIARKVNKICASKFNINLSSSTVEKLLQLEKRLQTNGTGNQMAALNHLGNPKSFLNESNTHKISHEKMQLIAIEQQKDSYYNKMVDLELLTTKLLSHVDQFSQRQKALQMECMLYKTESIELEIWHKTWERDCALNTDNHPPSSQSDEIAHHQQLQQQAEKYESEINQQNILIQRNTRRYQQLEVDIHRLSDQKVDLESTIHSKSRLLDEKDRRITQLHLQLQSQKQASQTSNRYDTQLREQEKKRLNESFQQREACWTSHTHKKEDQFDELLESFDRLTNMAMEFDTDRMRYDKRISQLNHNVSELEMELITHKIKRLGFNNQEPPTTQLLRKEFRQLVADIKEAHQIRMEQEAEEIRRLQLQLEELHNTNHNTAYKYQQHISTQTDYWN</sequence>
<evidence type="ECO:0000256" key="1">
    <source>
        <dbReference type="SAM" id="Coils"/>
    </source>
</evidence>
<feature type="domain" description="Up-regulated during septation protein 1" evidence="3">
    <location>
        <begin position="44"/>
        <end position="156"/>
    </location>
</feature>
<name>A0A1C7NMY4_9FUNG</name>
<feature type="coiled-coil region" evidence="1">
    <location>
        <begin position="478"/>
        <end position="505"/>
    </location>
</feature>
<keyword evidence="1" id="KW-0175">Coiled coil</keyword>
<keyword evidence="5" id="KW-1185">Reference proteome</keyword>
<dbReference type="Proteomes" id="UP000093000">
    <property type="component" value="Unassembled WGS sequence"/>
</dbReference>
<reference evidence="4 5" key="1">
    <citation type="submission" date="2016-03" db="EMBL/GenBank/DDBJ databases">
        <title>Choanephora cucurbitarum.</title>
        <authorList>
            <person name="Min B."/>
            <person name="Park H."/>
            <person name="Park J.-H."/>
            <person name="Shin H.-D."/>
            <person name="Choi I.-G."/>
        </authorList>
    </citation>
    <scope>NUCLEOTIDE SEQUENCE [LARGE SCALE GENOMIC DNA]</scope>
    <source>
        <strain evidence="4 5">KUS-F28377</strain>
    </source>
</reference>
<dbReference type="InterPro" id="IPR029191">
    <property type="entry name" value="Uds1"/>
</dbReference>
<organism evidence="4 5">
    <name type="scientific">Choanephora cucurbitarum</name>
    <dbReference type="NCBI Taxonomy" id="101091"/>
    <lineage>
        <taxon>Eukaryota</taxon>
        <taxon>Fungi</taxon>
        <taxon>Fungi incertae sedis</taxon>
        <taxon>Mucoromycota</taxon>
        <taxon>Mucoromycotina</taxon>
        <taxon>Mucoromycetes</taxon>
        <taxon>Mucorales</taxon>
        <taxon>Mucorineae</taxon>
        <taxon>Choanephoraceae</taxon>
        <taxon>Choanephoroideae</taxon>
        <taxon>Choanephora</taxon>
    </lineage>
</organism>
<feature type="coiled-coil region" evidence="1">
    <location>
        <begin position="532"/>
        <end position="559"/>
    </location>
</feature>
<dbReference type="Pfam" id="PF15456">
    <property type="entry name" value="Uds1"/>
    <property type="match status" value="1"/>
</dbReference>
<comment type="caution">
    <text evidence="4">The sequence shown here is derived from an EMBL/GenBank/DDBJ whole genome shotgun (WGS) entry which is preliminary data.</text>
</comment>
<gene>
    <name evidence="4" type="ORF">A0J61_01479</name>
</gene>
<proteinExistence type="predicted"/>
<evidence type="ECO:0000259" key="3">
    <source>
        <dbReference type="Pfam" id="PF15456"/>
    </source>
</evidence>
<feature type="region of interest" description="Disordered" evidence="2">
    <location>
        <begin position="324"/>
        <end position="349"/>
    </location>
</feature>